<keyword evidence="1" id="KW-1133">Transmembrane helix</keyword>
<feature type="transmembrane region" description="Helical" evidence="1">
    <location>
        <begin position="48"/>
        <end position="67"/>
    </location>
</feature>
<keyword evidence="1" id="KW-0472">Membrane</keyword>
<evidence type="ECO:0000313" key="2">
    <source>
        <dbReference type="EMBL" id="RNI23456.1"/>
    </source>
</evidence>
<accession>A0A3M9MD25</accession>
<keyword evidence="1" id="KW-0812">Transmembrane</keyword>
<comment type="caution">
    <text evidence="2">The sequence shown here is derived from an EMBL/GenBank/DDBJ whole genome shotgun (WGS) entry which is preliminary data.</text>
</comment>
<organism evidence="2 3">
    <name type="scientific">Rufibacter latericius</name>
    <dbReference type="NCBI Taxonomy" id="2487040"/>
    <lineage>
        <taxon>Bacteria</taxon>
        <taxon>Pseudomonadati</taxon>
        <taxon>Bacteroidota</taxon>
        <taxon>Cytophagia</taxon>
        <taxon>Cytophagales</taxon>
        <taxon>Hymenobacteraceae</taxon>
        <taxon>Rufibacter</taxon>
    </lineage>
</organism>
<reference evidence="2 3" key="1">
    <citation type="submission" date="2018-11" db="EMBL/GenBank/DDBJ databases">
        <title>Rufibacter latericius sp. nov., isolated from water in Baiyang Lake.</title>
        <authorList>
            <person name="Yang Y."/>
        </authorList>
    </citation>
    <scope>NUCLEOTIDE SEQUENCE [LARGE SCALE GENOMIC DNA]</scope>
    <source>
        <strain evidence="2 3">R-22-1c-1</strain>
    </source>
</reference>
<protein>
    <submittedName>
        <fullName evidence="2">Uncharacterized protein</fullName>
    </submittedName>
</protein>
<sequence>MPRSLKIYVFWRFPVKEAGRLSFFGLNLSPLIKVKVNFKSNAYMKRRILLALVGVLVLYGLVTFFFADPVPDGRIPSSAIFGDNSLLQHPQDCVLVSAGSHYQRSKAGEFFLGKHYREVWAVPVKAKVFHMNEVEGGLSIEKLGGGMQTTSLTLTDKTGRRFALRSVDKDPIQVLPAFWRKTFIGSFVRDQVSATNPYAALVVPPLAKAAQVFHSSPKLVYVLPADQDFKQYSNLFGSKLFLMEEKFTSRASVAKELGAATQVVDTDQMLHRRFQSSRHRIDQWAFARARLLDLLLSDWDRHEGQWDWAAFNQENEIWYKPIPKDRDQALCLYDDGLIPWLATRKFAARKFESFHPKFKDVFGLTINAAFLDARALSEVSLVDFRRLAREMQVALSDSVLRVAAHRLPPPVYALIGEETFQKLRSRRQLLVQTAEEYYKILAKEVAVVGADEPERFVVQRLSQGKTVVEVYRLGKGNINIAKVYSRTFFADETQQINLYGLKGDDIFDISGSAGKGSYVTIYGGAGKDQVTDKSNVEGWRKKTVVVDDKKGVLVQAGPITETELSATPTDVPAFVRVRLRE</sequence>
<gene>
    <name evidence="2" type="ORF">EFB08_18125</name>
</gene>
<evidence type="ECO:0000256" key="1">
    <source>
        <dbReference type="SAM" id="Phobius"/>
    </source>
</evidence>
<evidence type="ECO:0000313" key="3">
    <source>
        <dbReference type="Proteomes" id="UP000272117"/>
    </source>
</evidence>
<dbReference type="AlphaFoldDB" id="A0A3M9MD25"/>
<proteinExistence type="predicted"/>
<dbReference type="Proteomes" id="UP000272117">
    <property type="component" value="Unassembled WGS sequence"/>
</dbReference>
<keyword evidence="3" id="KW-1185">Reference proteome</keyword>
<dbReference type="EMBL" id="RJJD01000015">
    <property type="protein sequence ID" value="RNI23456.1"/>
    <property type="molecule type" value="Genomic_DNA"/>
</dbReference>
<name>A0A3M9MD25_9BACT</name>